<reference evidence="3" key="1">
    <citation type="journal article" date="2019" name="Int. J. Syst. Evol. Microbiol.">
        <title>The Global Catalogue of Microorganisms (GCM) 10K type strain sequencing project: providing services to taxonomists for standard genome sequencing and annotation.</title>
        <authorList>
            <consortium name="The Broad Institute Genomics Platform"/>
            <consortium name="The Broad Institute Genome Sequencing Center for Infectious Disease"/>
            <person name="Wu L."/>
            <person name="Ma J."/>
        </authorList>
    </citation>
    <scope>NUCLEOTIDE SEQUENCE [LARGE SCALE GENOMIC DNA]</scope>
    <source>
        <strain evidence="3">KCTC 33842</strain>
    </source>
</reference>
<evidence type="ECO:0000313" key="3">
    <source>
        <dbReference type="Proteomes" id="UP001597475"/>
    </source>
</evidence>
<dbReference type="Pfam" id="PF04851">
    <property type="entry name" value="ResIII"/>
    <property type="match status" value="1"/>
</dbReference>
<keyword evidence="2" id="KW-0378">Hydrolase</keyword>
<evidence type="ECO:0000313" key="2">
    <source>
        <dbReference type="EMBL" id="MFD2607936.1"/>
    </source>
</evidence>
<keyword evidence="2" id="KW-0547">Nucleotide-binding</keyword>
<proteinExistence type="predicted"/>
<evidence type="ECO:0000259" key="1">
    <source>
        <dbReference type="Pfam" id="PF04851"/>
    </source>
</evidence>
<keyword evidence="3" id="KW-1185">Reference proteome</keyword>
<keyword evidence="2" id="KW-0347">Helicase</keyword>
<protein>
    <submittedName>
        <fullName evidence="2">DEAD/DEAH box helicase family protein</fullName>
    </submittedName>
</protein>
<accession>A0ABW5NZ32</accession>
<comment type="caution">
    <text evidence="2">The sequence shown here is derived from an EMBL/GenBank/DDBJ whole genome shotgun (WGS) entry which is preliminary data.</text>
</comment>
<dbReference type="RefSeq" id="WP_386842031.1">
    <property type="nucleotide sequence ID" value="NZ_JBHUMK010000006.1"/>
</dbReference>
<dbReference type="Proteomes" id="UP001597475">
    <property type="component" value="Unassembled WGS sequence"/>
</dbReference>
<dbReference type="GO" id="GO:0004386">
    <property type="term" value="F:helicase activity"/>
    <property type="evidence" value="ECO:0007669"/>
    <property type="project" value="UniProtKB-KW"/>
</dbReference>
<dbReference type="Gene3D" id="3.40.50.300">
    <property type="entry name" value="P-loop containing nucleotide triphosphate hydrolases"/>
    <property type="match status" value="2"/>
</dbReference>
<dbReference type="SUPFAM" id="SSF52540">
    <property type="entry name" value="P-loop containing nucleoside triphosphate hydrolases"/>
    <property type="match status" value="1"/>
</dbReference>
<keyword evidence="2" id="KW-0067">ATP-binding</keyword>
<feature type="domain" description="Helicase/UvrB N-terminal" evidence="1">
    <location>
        <begin position="38"/>
        <end position="202"/>
    </location>
</feature>
<dbReference type="Gene3D" id="3.40.91.30">
    <property type="match status" value="1"/>
</dbReference>
<organism evidence="2 3">
    <name type="scientific">Deinococcus taklimakanensis</name>
    <dbReference type="NCBI Taxonomy" id="536443"/>
    <lineage>
        <taxon>Bacteria</taxon>
        <taxon>Thermotogati</taxon>
        <taxon>Deinococcota</taxon>
        <taxon>Deinococci</taxon>
        <taxon>Deinococcales</taxon>
        <taxon>Deinococcaceae</taxon>
        <taxon>Deinococcus</taxon>
    </lineage>
</organism>
<dbReference type="EMBL" id="JBHUMK010000006">
    <property type="protein sequence ID" value="MFD2607936.1"/>
    <property type="molecule type" value="Genomic_DNA"/>
</dbReference>
<sequence length="765" mass="86103">MIELFGFQTTASREMAQRFREYRTKRLMKDEFTPLPFIQILSALTGSGKTAILADTVELMSADLPYLPIVLWVSKGKVVVEQTLHNLAGGKYASLVSNYTVKPLQDCTKQDLEDTSKGLLLIATVGKFNQKDKESGDRRVFQTGLDDAAQSLWDQLRERYNVDGKRRPLVVVYDEGHNLSDQQTRIINDLAPDALITASATAKYPQEMANDIARLRREKGWTDADFQVTVKSRDVVEAGLIKQTVKFDGFTTPMEQAIDQMMEDFNKVGESADRLGAGFQPKAIYVSNTNVLDKQADDPLQPFIERQARPIRIWRYLVEHHGVNPDEIAVYLNLKFDKKYPAPENFHLFTNGDDDYTEFTQGNFRHVIFNLSLQEGWDDPECAFAYIDKDMGSPTQVAQVIGRVLRQPGAKHYSDPDLNTAHFYIRTDETGTFEEVLTEVKRKIAKEAPDVEIIVSSGSGGKGLKVPEPVRKIKFVPVAGINTVDAKAAIDIIMTRLPDYRLDTVNTVGTGSKARVLQKVGEESDAEVEWVEVSHSNPVTARWVFLRELEHVEPRAARLCNISDPRLDAKVEYTSTAAEQLRRLVEDVARAYIQHSEIKVKSNDDPYQVGEAAVAPDDHETYKYALHARYSGLNGLEKKFASALERKKVTWARNPSTGYSLPLLSDKGRKFHPDFFVWVGKDVVAIDTKGDHLIENEADRKLLLLQNDGKGPSLHVRLVTEGEWDTSFRKKPGSKGMTVWVSRHGAAWPIHCQTAEEAVAQCIKF</sequence>
<gene>
    <name evidence="2" type="ORF">ACFSR9_00570</name>
</gene>
<dbReference type="InterPro" id="IPR027417">
    <property type="entry name" value="P-loop_NTPase"/>
</dbReference>
<dbReference type="InterPro" id="IPR006935">
    <property type="entry name" value="Helicase/UvrB_N"/>
</dbReference>
<name>A0ABW5NZ32_9DEIO</name>